<keyword evidence="4" id="KW-0732">Signal</keyword>
<evidence type="ECO:0000256" key="2">
    <source>
        <dbReference type="SAM" id="MobiDB-lite"/>
    </source>
</evidence>
<feature type="compositionally biased region" description="Polar residues" evidence="2">
    <location>
        <begin position="225"/>
        <end position="241"/>
    </location>
</feature>
<feature type="disulfide bond" evidence="1">
    <location>
        <begin position="145"/>
        <end position="154"/>
    </location>
</feature>
<name>A0AAV0UYV3_HYABA</name>
<keyword evidence="7" id="KW-1185">Reference proteome</keyword>
<feature type="compositionally biased region" description="Polar residues" evidence="2">
    <location>
        <begin position="206"/>
        <end position="218"/>
    </location>
</feature>
<evidence type="ECO:0000256" key="3">
    <source>
        <dbReference type="SAM" id="Phobius"/>
    </source>
</evidence>
<evidence type="ECO:0000256" key="1">
    <source>
        <dbReference type="PROSITE-ProRule" id="PRU00076"/>
    </source>
</evidence>
<feature type="domain" description="EGF-like" evidence="5">
    <location>
        <begin position="118"/>
        <end position="155"/>
    </location>
</feature>
<proteinExistence type="predicted"/>
<evidence type="ECO:0000259" key="5">
    <source>
        <dbReference type="PROSITE" id="PS50026"/>
    </source>
</evidence>
<gene>
    <name evidence="6" type="ORF">HBR001_LOCUS8801</name>
</gene>
<comment type="caution">
    <text evidence="1">Lacks conserved residue(s) required for the propagation of feature annotation.</text>
</comment>
<evidence type="ECO:0000256" key="4">
    <source>
        <dbReference type="SAM" id="SignalP"/>
    </source>
</evidence>
<accession>A0AAV0UYV3</accession>
<dbReference type="AlphaFoldDB" id="A0AAV0UYV3"/>
<dbReference type="Proteomes" id="UP001162031">
    <property type="component" value="Unassembled WGS sequence"/>
</dbReference>
<sequence length="347" mass="36472">MRHLVFCSLGSLRLVQALRSAVTCTTTADCAWGETCVAGDSDSVVQACVPSTVCGGSSAGNCPSDASGKLACLWRPVDDCKEGCAMLDGNKGVYKCVSLARCDKYYGGTACSNGCNVNGMQCNGQGPCAMVSSNPDGTPRFSCTCGDGYSGDKCEIVSTSTARTKDLSFTAIADKRLMGDDNYHSDARTNFISDDVTDRADKFPTDPSTRGSMKTSSRPVGDLADTSSSETSNDSPLSTVDQDMDESTGLSDSNDVSSNMSPPAAPSSEPRVGAHGSGIHSGVLILVLVMAIVFVLGAVILAVHLCKKKRQEHEEEDAYAFERASSTSLPEAERRVDLTSRSRIVLV</sequence>
<evidence type="ECO:0000313" key="6">
    <source>
        <dbReference type="EMBL" id="CAI5742079.1"/>
    </source>
</evidence>
<feature type="transmembrane region" description="Helical" evidence="3">
    <location>
        <begin position="283"/>
        <end position="303"/>
    </location>
</feature>
<organism evidence="6 7">
    <name type="scientific">Hyaloperonospora brassicae</name>
    <name type="common">Brassica downy mildew</name>
    <name type="synonym">Peronospora brassicae</name>
    <dbReference type="NCBI Taxonomy" id="162125"/>
    <lineage>
        <taxon>Eukaryota</taxon>
        <taxon>Sar</taxon>
        <taxon>Stramenopiles</taxon>
        <taxon>Oomycota</taxon>
        <taxon>Peronosporomycetes</taxon>
        <taxon>Peronosporales</taxon>
        <taxon>Peronosporaceae</taxon>
        <taxon>Hyaloperonospora</taxon>
    </lineage>
</organism>
<keyword evidence="1" id="KW-1015">Disulfide bond</keyword>
<keyword evidence="3" id="KW-0472">Membrane</keyword>
<keyword evidence="1" id="KW-0245">EGF-like domain</keyword>
<keyword evidence="3" id="KW-1133">Transmembrane helix</keyword>
<keyword evidence="3" id="KW-0812">Transmembrane</keyword>
<dbReference type="InterPro" id="IPR000742">
    <property type="entry name" value="EGF"/>
</dbReference>
<protein>
    <recommendedName>
        <fullName evidence="5">EGF-like domain-containing protein</fullName>
    </recommendedName>
</protein>
<evidence type="ECO:0000313" key="7">
    <source>
        <dbReference type="Proteomes" id="UP001162031"/>
    </source>
</evidence>
<dbReference type="PROSITE" id="PS00022">
    <property type="entry name" value="EGF_1"/>
    <property type="match status" value="1"/>
</dbReference>
<reference evidence="6" key="1">
    <citation type="submission" date="2022-12" db="EMBL/GenBank/DDBJ databases">
        <authorList>
            <person name="Webb A."/>
        </authorList>
    </citation>
    <scope>NUCLEOTIDE SEQUENCE</scope>
    <source>
        <strain evidence="6">Hp1</strain>
    </source>
</reference>
<dbReference type="EMBL" id="CANTFL010001462">
    <property type="protein sequence ID" value="CAI5742079.1"/>
    <property type="molecule type" value="Genomic_DNA"/>
</dbReference>
<feature type="compositionally biased region" description="Low complexity" evidence="2">
    <location>
        <begin position="257"/>
        <end position="270"/>
    </location>
</feature>
<comment type="caution">
    <text evidence="6">The sequence shown here is derived from an EMBL/GenBank/DDBJ whole genome shotgun (WGS) entry which is preliminary data.</text>
</comment>
<feature type="chain" id="PRO_5043348058" description="EGF-like domain-containing protein" evidence="4">
    <location>
        <begin position="18"/>
        <end position="347"/>
    </location>
</feature>
<feature type="region of interest" description="Disordered" evidence="2">
    <location>
        <begin position="197"/>
        <end position="274"/>
    </location>
</feature>
<dbReference type="PROSITE" id="PS01186">
    <property type="entry name" value="EGF_2"/>
    <property type="match status" value="1"/>
</dbReference>
<dbReference type="PROSITE" id="PS50026">
    <property type="entry name" value="EGF_3"/>
    <property type="match status" value="1"/>
</dbReference>
<feature type="signal peptide" evidence="4">
    <location>
        <begin position="1"/>
        <end position="17"/>
    </location>
</feature>